<dbReference type="InterPro" id="IPR000615">
    <property type="entry name" value="Bestrophin"/>
</dbReference>
<evidence type="ECO:0000256" key="9">
    <source>
        <dbReference type="ARBA" id="ARBA00022989"/>
    </source>
</evidence>
<comment type="subcellular location">
    <subcellularLocation>
        <location evidence="14">Cell membrane</location>
        <topology evidence="14">Multi-pass membrane protein</topology>
    </subcellularLocation>
    <subcellularLocation>
        <location evidence="13">Cytoplasm</location>
    </subcellularLocation>
    <subcellularLocation>
        <location evidence="13">Endoplasmic reticulum</location>
    </subcellularLocation>
    <subcellularLocation>
        <location evidence="1">Membrane</location>
    </subcellularLocation>
</comment>
<keyword evidence="5 13" id="KW-0547">Nucleotide-binding</keyword>
<feature type="binding site" evidence="13">
    <location>
        <position position="247"/>
    </location>
    <ligand>
        <name>ATP</name>
        <dbReference type="ChEBI" id="CHEBI:30616"/>
    </ligand>
</feature>
<dbReference type="EMBL" id="SRMA01026503">
    <property type="protein sequence ID" value="TRY83041.1"/>
    <property type="molecule type" value="Genomic_DNA"/>
</dbReference>
<comment type="function">
    <text evidence="13">ATPase required for the post-translational delivery of tail-anchored (TA) proteins to the endoplasmic reticulum. Recognizes and selectively binds the transmembrane domain of TA proteins in the cytosol. This complex then targets to the endoplasmic reticulum by membrane-bound receptors, where the tail-anchored protein is released for insertion. This process is regulated by ATP binding and hydrolysis. ATP binding drives the homodimer towards the closed dimer state, facilitating recognition of newly synthesized TA membrane proteins. ATP hydrolysis is required for insertion. Subsequently, the homodimer reverts towards the open dimer state, lowering its affinity for the membrane-bound receptor, and returning it to the cytosol to initiate a new round of targeting.</text>
</comment>
<keyword evidence="3 13" id="KW-0963">Cytoplasm</keyword>
<keyword evidence="14" id="KW-0407">Ion channel</keyword>
<evidence type="ECO:0000256" key="7">
    <source>
        <dbReference type="ARBA" id="ARBA00022824"/>
    </source>
</evidence>
<dbReference type="PANTHER" id="PTHR10736">
    <property type="entry name" value="BESTROPHIN"/>
    <property type="match status" value="1"/>
</dbReference>
<dbReference type="InterPro" id="IPR016300">
    <property type="entry name" value="ATPase_ArsA/GET3"/>
</dbReference>
<feature type="binding site" evidence="13">
    <location>
        <begin position="39"/>
        <end position="46"/>
    </location>
    <ligand>
        <name>ATP</name>
        <dbReference type="ChEBI" id="CHEBI:30616"/>
    </ligand>
</feature>
<comment type="catalytic activity">
    <reaction evidence="11">
        <text>chloride(in) = chloride(out)</text>
        <dbReference type="Rhea" id="RHEA:29823"/>
        <dbReference type="ChEBI" id="CHEBI:17996"/>
    </reaction>
</comment>
<name>A0A553PZD6_9TELE</name>
<evidence type="ECO:0000313" key="16">
    <source>
        <dbReference type="EMBL" id="TRY83041.1"/>
    </source>
</evidence>
<keyword evidence="14" id="KW-1003">Cell membrane</keyword>
<keyword evidence="13" id="KW-0479">Metal-binding</keyword>
<dbReference type="STRING" id="623744.A0A553PZD6"/>
<comment type="caution">
    <text evidence="16">The sequence shown here is derived from an EMBL/GenBank/DDBJ whole genome shotgun (WGS) entry which is preliminary data.</text>
</comment>
<dbReference type="SUPFAM" id="SSF52540">
    <property type="entry name" value="P-loop containing nucleoside triphosphate hydrolases"/>
    <property type="match status" value="1"/>
</dbReference>
<dbReference type="Pfam" id="PF02374">
    <property type="entry name" value="ArsA_ATPase"/>
    <property type="match status" value="1"/>
</dbReference>
<keyword evidence="10 14" id="KW-0472">Membrane</keyword>
<dbReference type="GO" id="GO:0034707">
    <property type="term" value="C:chloride channel complex"/>
    <property type="evidence" value="ECO:0007669"/>
    <property type="project" value="UniProtKB-KW"/>
</dbReference>
<dbReference type="GO" id="GO:0005783">
    <property type="term" value="C:endoplasmic reticulum"/>
    <property type="evidence" value="ECO:0007669"/>
    <property type="project" value="UniProtKB-SubCell"/>
</dbReference>
<dbReference type="AlphaFoldDB" id="A0A553PZD6"/>
<keyword evidence="9 14" id="KW-1133">Transmembrane helix</keyword>
<dbReference type="InterPro" id="IPR027417">
    <property type="entry name" value="P-loop_NTPase"/>
</dbReference>
<reference evidence="16 17" key="1">
    <citation type="journal article" date="2019" name="Sci. Data">
        <title>Hybrid genome assembly and annotation of Danionella translucida.</title>
        <authorList>
            <person name="Kadobianskyi M."/>
            <person name="Schulze L."/>
            <person name="Schuelke M."/>
            <person name="Judkewitz B."/>
        </authorList>
    </citation>
    <scope>NUCLEOTIDE SEQUENCE [LARGE SCALE GENOMIC DNA]</scope>
    <source>
        <strain evidence="16 17">Bolton</strain>
    </source>
</reference>
<feature type="transmembrane region" description="Helical" evidence="14">
    <location>
        <begin position="665"/>
        <end position="684"/>
    </location>
</feature>
<keyword evidence="14" id="KW-0869">Chloride channel</keyword>
<evidence type="ECO:0000256" key="4">
    <source>
        <dbReference type="ARBA" id="ARBA00022692"/>
    </source>
</evidence>
<evidence type="ECO:0000256" key="11">
    <source>
        <dbReference type="ARBA" id="ARBA00024167"/>
    </source>
</evidence>
<keyword evidence="6 13" id="KW-0378">Hydrolase</keyword>
<dbReference type="InterPro" id="IPR025723">
    <property type="entry name" value="ArsA/GET3_ATPase-like"/>
</dbReference>
<accession>A0A553PZD6</accession>
<feature type="binding site" evidence="13">
    <location>
        <position position="288"/>
    </location>
    <ligand>
        <name>Zn(2+)</name>
        <dbReference type="ChEBI" id="CHEBI:29105"/>
        <note>ligand shared between dimeric partners</note>
    </ligand>
</feature>
<evidence type="ECO:0000259" key="15">
    <source>
        <dbReference type="Pfam" id="PF02374"/>
    </source>
</evidence>
<dbReference type="PANTHER" id="PTHR10736:SF1">
    <property type="entry name" value="BESTROPHIN-2"/>
    <property type="match status" value="1"/>
</dbReference>
<dbReference type="InterPro" id="IPR027542">
    <property type="entry name" value="ATPase_ArsA/GET3_euk"/>
</dbReference>
<evidence type="ECO:0000256" key="12">
    <source>
        <dbReference type="ARBA" id="ARBA00034769"/>
    </source>
</evidence>
<dbReference type="Pfam" id="PF01062">
    <property type="entry name" value="Bestrophin"/>
    <property type="match status" value="1"/>
</dbReference>
<proteinExistence type="inferred from homology"/>
<feature type="binding site" evidence="13">
    <location>
        <position position="274"/>
    </location>
    <ligand>
        <name>ATP</name>
        <dbReference type="ChEBI" id="CHEBI:30616"/>
    </ligand>
</feature>
<keyword evidence="7 13" id="KW-0256">Endoplasmic reticulum</keyword>
<evidence type="ECO:0000313" key="17">
    <source>
        <dbReference type="Proteomes" id="UP000316079"/>
    </source>
</evidence>
<comment type="function">
    <text evidence="14">Forms chloride channels.</text>
</comment>
<evidence type="ECO:0000256" key="5">
    <source>
        <dbReference type="ARBA" id="ARBA00022741"/>
    </source>
</evidence>
<feature type="binding site" evidence="13">
    <location>
        <position position="285"/>
    </location>
    <ligand>
        <name>Zn(2+)</name>
        <dbReference type="ChEBI" id="CHEBI:29105"/>
        <note>ligand shared between dimeric partners</note>
    </ligand>
</feature>
<dbReference type="HAMAP" id="MF_03112">
    <property type="entry name" value="Asna1_Get3"/>
    <property type="match status" value="1"/>
</dbReference>
<feature type="domain" description="ArsA/GET3 Anion-transporting ATPase-like" evidence="15">
    <location>
        <begin position="32"/>
        <end position="335"/>
    </location>
</feature>
<feature type="transmembrane region" description="Helical" evidence="14">
    <location>
        <begin position="456"/>
        <end position="478"/>
    </location>
</feature>
<feature type="active site" evidence="13">
    <location>
        <position position="68"/>
    </location>
</feature>
<dbReference type="GO" id="GO:0016887">
    <property type="term" value="F:ATP hydrolysis activity"/>
    <property type="evidence" value="ECO:0007669"/>
    <property type="project" value="InterPro"/>
</dbReference>
<keyword evidence="13" id="KW-0862">Zinc</keyword>
<dbReference type="GO" id="GO:0005524">
    <property type="term" value="F:ATP binding"/>
    <property type="evidence" value="ECO:0007669"/>
    <property type="project" value="UniProtKB-UniRule"/>
</dbReference>
<organism evidence="16 17">
    <name type="scientific">Danionella cerebrum</name>
    <dbReference type="NCBI Taxonomy" id="2873325"/>
    <lineage>
        <taxon>Eukaryota</taxon>
        <taxon>Metazoa</taxon>
        <taxon>Chordata</taxon>
        <taxon>Craniata</taxon>
        <taxon>Vertebrata</taxon>
        <taxon>Euteleostomi</taxon>
        <taxon>Actinopterygii</taxon>
        <taxon>Neopterygii</taxon>
        <taxon>Teleostei</taxon>
        <taxon>Ostariophysi</taxon>
        <taxon>Cypriniformes</taxon>
        <taxon>Danionidae</taxon>
        <taxon>Danioninae</taxon>
        <taxon>Danionella</taxon>
    </lineage>
</organism>
<protein>
    <recommendedName>
        <fullName evidence="14">Bestrophin homolog</fullName>
    </recommendedName>
</protein>
<evidence type="ECO:0000256" key="1">
    <source>
        <dbReference type="ARBA" id="ARBA00004370"/>
    </source>
</evidence>
<evidence type="ECO:0000256" key="10">
    <source>
        <dbReference type="ARBA" id="ARBA00023136"/>
    </source>
</evidence>
<keyword evidence="17" id="KW-1185">Reference proteome</keyword>
<dbReference type="NCBIfam" id="TIGR00345">
    <property type="entry name" value="GET3_arsA_TRC40"/>
    <property type="match status" value="1"/>
</dbReference>
<dbReference type="GO" id="GO:0046872">
    <property type="term" value="F:metal ion binding"/>
    <property type="evidence" value="ECO:0007669"/>
    <property type="project" value="UniProtKB-KW"/>
</dbReference>
<comment type="subunit">
    <text evidence="13">Homodimer.</text>
</comment>
<keyword evidence="14" id="KW-0406">Ion transport</keyword>
<feature type="transmembrane region" description="Helical" evidence="14">
    <location>
        <begin position="630"/>
        <end position="653"/>
    </location>
</feature>
<keyword evidence="4 14" id="KW-0812">Transmembrane</keyword>
<evidence type="ECO:0000256" key="13">
    <source>
        <dbReference type="HAMAP-Rule" id="MF_03112"/>
    </source>
</evidence>
<dbReference type="GO" id="GO:0005886">
    <property type="term" value="C:plasma membrane"/>
    <property type="evidence" value="ECO:0007669"/>
    <property type="project" value="UniProtKB-SubCell"/>
</dbReference>
<keyword evidence="8 13" id="KW-0067">ATP-binding</keyword>
<dbReference type="Gene3D" id="3.40.50.300">
    <property type="entry name" value="P-loop containing nucleotide triphosphate hydrolases"/>
    <property type="match status" value="1"/>
</dbReference>
<sequence length="714" mass="82067">MAASVEDEFEDAPDVEPLEPTLKNIIEQKSLKWIFVGGKGGVGKTTCSCSLAVQLASVRESVLIISTDPAHNISDAFDQKFSKVPTKVKGYDNLFAMNKEIDPSLGVAELPDEFFEEDNMLSMGKKMMQEAMSAFPGIDEAMSYAEVMRLVKGMNFSVVVFDTAPTGHTLRLLNFPTIVERGLGRLMQIKNQISPFISQMCNMLGLGDMNADQLASKLEETLPVIRSVSEQFKDPEQTTFICVCIAEFLSLYETERLIQELAKCRIDTHNIIVNQLVFPDNERPCKMCEARHKIQSKYLDQMEDLYEDFHIVKLPLLPHEVRGADKVNTFSRQLLEPYNPPKSLQGTVGVFSNECRLFNGDLPVQRALEHRLLFHSERSLMMTVTYTARVANARFCGFSKLLLAWRGSIYKVLYKEFLAFFVMYSTISVSYRFFFLEDQKRYFEKLSIYCNHYSSLIPMSFVLGNLCFYVTLIVNRWWSQYRSIPLPDRIMCVLSGGVQGGDERGRLLRRSMMRYASLSALLILRSVSTAVFKRFPTIDHVKQTLPHDLIDFSPSLGFMTREERKKFESLQSPYNKYWIPCVWFSNLAAVARNEGRIRDDNTYKLLLEELNDFRGKCSLLFHYDMISVPLVYTQVVTLAVYSFFLVCLIGRQFLDPAQGYPGHDLDLYVPVFTLLQFFFYAGWLKVAEQLINPFGEDDDDFETNWLIDRNFQVF</sequence>
<dbReference type="Proteomes" id="UP000316079">
    <property type="component" value="Unassembled WGS sequence"/>
</dbReference>
<gene>
    <name evidence="13" type="primary">ASNA1</name>
    <name evidence="16" type="ORF">DNTS_004458</name>
</gene>
<evidence type="ECO:0000256" key="8">
    <source>
        <dbReference type="ARBA" id="ARBA00022840"/>
    </source>
</evidence>
<evidence type="ECO:0000256" key="2">
    <source>
        <dbReference type="ARBA" id="ARBA00022448"/>
    </source>
</evidence>
<keyword evidence="14" id="KW-0868">Chloride</keyword>
<dbReference type="CDD" id="cd02035">
    <property type="entry name" value="ArsA"/>
    <property type="match status" value="1"/>
</dbReference>
<evidence type="ECO:0000256" key="6">
    <source>
        <dbReference type="ARBA" id="ARBA00022801"/>
    </source>
</evidence>
<dbReference type="GO" id="GO:0005254">
    <property type="term" value="F:chloride channel activity"/>
    <property type="evidence" value="ECO:0007669"/>
    <property type="project" value="UniProtKB-KW"/>
</dbReference>
<evidence type="ECO:0000256" key="3">
    <source>
        <dbReference type="ARBA" id="ARBA00022490"/>
    </source>
</evidence>
<dbReference type="GO" id="GO:0045048">
    <property type="term" value="P:protein insertion into ER membrane"/>
    <property type="evidence" value="ECO:0007669"/>
    <property type="project" value="UniProtKB-UniRule"/>
</dbReference>
<comment type="similarity">
    <text evidence="12 14">Belongs to the anion channel-forming bestrophin (TC 1.A.46) family. Calcium-sensitive chloride channel subfamily.</text>
</comment>
<dbReference type="InterPro" id="IPR021134">
    <property type="entry name" value="Bestrophin-like"/>
</dbReference>
<evidence type="ECO:0000256" key="14">
    <source>
        <dbReference type="RuleBase" id="RU363126"/>
    </source>
</evidence>
<keyword evidence="2 13" id="KW-0813">Transport</keyword>
<dbReference type="FunFam" id="3.40.50.300:FF:000235">
    <property type="entry name" value="ATPase ASNA1"/>
    <property type="match status" value="1"/>
</dbReference>
<comment type="similarity">
    <text evidence="13">Belongs to the arsA ATPase family.</text>
</comment>
<dbReference type="OrthoDB" id="1770at2759"/>
<feature type="transmembrane region" description="Helical" evidence="14">
    <location>
        <begin position="417"/>
        <end position="435"/>
    </location>
</feature>